<accession>A0A4Z2E6D8</accession>
<name>A0A4Z2E6D8_9TELE</name>
<sequence>MKNPEDMTCRPQWQLSTNSTSLTDVSPQFARPQSLIGYGSRCDKLDQAETRSLLMCFLHIMKTISEDVLVSYWHRAIHQEISDFFNILELCLQHFRFLGKRHIAR</sequence>
<dbReference type="GO" id="GO:0030334">
    <property type="term" value="P:regulation of cell migration"/>
    <property type="evidence" value="ECO:0007669"/>
    <property type="project" value="TreeGrafter"/>
</dbReference>
<dbReference type="GO" id="GO:0005085">
    <property type="term" value="F:guanyl-nucleotide exchange factor activity"/>
    <property type="evidence" value="ECO:0007669"/>
    <property type="project" value="InterPro"/>
</dbReference>
<dbReference type="EMBL" id="SRLO01016070">
    <property type="protein sequence ID" value="TNN24213.1"/>
    <property type="molecule type" value="Genomic_DNA"/>
</dbReference>
<keyword evidence="2" id="KW-1185">Reference proteome</keyword>
<gene>
    <name evidence="1" type="primary">Dock10_0</name>
    <name evidence="1" type="ORF">EYF80_065664</name>
</gene>
<dbReference type="GO" id="GO:0060997">
    <property type="term" value="P:dendritic spine morphogenesis"/>
    <property type="evidence" value="ECO:0007669"/>
    <property type="project" value="TreeGrafter"/>
</dbReference>
<comment type="caution">
    <text evidence="1">The sequence shown here is derived from an EMBL/GenBank/DDBJ whole genome shotgun (WGS) entry which is preliminary data.</text>
</comment>
<evidence type="ECO:0000313" key="2">
    <source>
        <dbReference type="Proteomes" id="UP000314294"/>
    </source>
</evidence>
<dbReference type="PANTHER" id="PTHR23317:SF71">
    <property type="entry name" value="DEDICATOR OF CYTOKINESIS PROTEIN 10"/>
    <property type="match status" value="1"/>
</dbReference>
<organism evidence="1 2">
    <name type="scientific">Liparis tanakae</name>
    <name type="common">Tanaka's snailfish</name>
    <dbReference type="NCBI Taxonomy" id="230148"/>
    <lineage>
        <taxon>Eukaryota</taxon>
        <taxon>Metazoa</taxon>
        <taxon>Chordata</taxon>
        <taxon>Craniata</taxon>
        <taxon>Vertebrata</taxon>
        <taxon>Euteleostomi</taxon>
        <taxon>Actinopterygii</taxon>
        <taxon>Neopterygii</taxon>
        <taxon>Teleostei</taxon>
        <taxon>Neoteleostei</taxon>
        <taxon>Acanthomorphata</taxon>
        <taxon>Eupercaria</taxon>
        <taxon>Perciformes</taxon>
        <taxon>Cottioidei</taxon>
        <taxon>Cottales</taxon>
        <taxon>Liparidae</taxon>
        <taxon>Liparis</taxon>
    </lineage>
</organism>
<protein>
    <submittedName>
        <fullName evidence="1">Dedicator of cytokinesis protein 10</fullName>
    </submittedName>
</protein>
<dbReference type="InterPro" id="IPR026791">
    <property type="entry name" value="DOCK"/>
</dbReference>
<dbReference type="PANTHER" id="PTHR23317">
    <property type="entry name" value="DEDICATOR OF CYTOKINESIS DOCK"/>
    <property type="match status" value="1"/>
</dbReference>
<dbReference type="Proteomes" id="UP000314294">
    <property type="component" value="Unassembled WGS sequence"/>
</dbReference>
<reference evidence="1 2" key="1">
    <citation type="submission" date="2019-03" db="EMBL/GenBank/DDBJ databases">
        <title>First draft genome of Liparis tanakae, snailfish: a comprehensive survey of snailfish specific genes.</title>
        <authorList>
            <person name="Kim W."/>
            <person name="Song I."/>
            <person name="Jeong J.-H."/>
            <person name="Kim D."/>
            <person name="Kim S."/>
            <person name="Ryu S."/>
            <person name="Song J.Y."/>
            <person name="Lee S.K."/>
        </authorList>
    </citation>
    <scope>NUCLEOTIDE SEQUENCE [LARGE SCALE GENOMIC DNA]</scope>
    <source>
        <tissue evidence="1">Muscle</tissue>
    </source>
</reference>
<evidence type="ECO:0000313" key="1">
    <source>
        <dbReference type="EMBL" id="TNN24213.1"/>
    </source>
</evidence>
<dbReference type="OrthoDB" id="47328at2759"/>
<dbReference type="AlphaFoldDB" id="A0A4Z2E6D8"/>
<dbReference type="GO" id="GO:0007264">
    <property type="term" value="P:small GTPase-mediated signal transduction"/>
    <property type="evidence" value="ECO:0007669"/>
    <property type="project" value="InterPro"/>
</dbReference>
<proteinExistence type="predicted"/>